<proteinExistence type="predicted"/>
<evidence type="ECO:0000313" key="3">
    <source>
        <dbReference type="Proteomes" id="UP000182719"/>
    </source>
</evidence>
<reference evidence="3" key="1">
    <citation type="submission" date="2016-10" db="EMBL/GenBank/DDBJ databases">
        <authorList>
            <person name="Varghese N."/>
            <person name="Submissions S."/>
        </authorList>
    </citation>
    <scope>NUCLEOTIDE SEQUENCE [LARGE SCALE GENOMIC DNA]</scope>
    <source>
        <strain evidence="3">DSM 17044</strain>
    </source>
</reference>
<dbReference type="AlphaFoldDB" id="A0A1H7S4V2"/>
<feature type="compositionally biased region" description="Basic and acidic residues" evidence="1">
    <location>
        <begin position="10"/>
        <end position="40"/>
    </location>
</feature>
<dbReference type="EMBL" id="FOAP01000007">
    <property type="protein sequence ID" value="SEL66547.1"/>
    <property type="molecule type" value="Genomic_DNA"/>
</dbReference>
<evidence type="ECO:0000256" key="1">
    <source>
        <dbReference type="SAM" id="MobiDB-lite"/>
    </source>
</evidence>
<gene>
    <name evidence="2" type="ORF">SAMN05444354_107279</name>
</gene>
<accession>A0A1H7S4V2</accession>
<sequence>MPQHPGMSKRQKELARKEKNKEKDARRDQRKKEKADRQPGEEGVDPDIAGIIPGPQPLPEGF</sequence>
<feature type="region of interest" description="Disordered" evidence="1">
    <location>
        <begin position="1"/>
        <end position="62"/>
    </location>
</feature>
<organism evidence="2 3">
    <name type="scientific">Stigmatella aurantiaca</name>
    <dbReference type="NCBI Taxonomy" id="41"/>
    <lineage>
        <taxon>Bacteria</taxon>
        <taxon>Pseudomonadati</taxon>
        <taxon>Myxococcota</taxon>
        <taxon>Myxococcia</taxon>
        <taxon>Myxococcales</taxon>
        <taxon>Cystobacterineae</taxon>
        <taxon>Archangiaceae</taxon>
        <taxon>Stigmatella</taxon>
    </lineage>
</organism>
<protein>
    <submittedName>
        <fullName evidence="2">Uncharacterized protein</fullName>
    </submittedName>
</protein>
<evidence type="ECO:0000313" key="2">
    <source>
        <dbReference type="EMBL" id="SEL66547.1"/>
    </source>
</evidence>
<dbReference type="Proteomes" id="UP000182719">
    <property type="component" value="Unassembled WGS sequence"/>
</dbReference>
<name>A0A1H7S4V2_STIAU</name>
<keyword evidence="3" id="KW-1185">Reference proteome</keyword>